<reference evidence="3" key="1">
    <citation type="submission" date="2008-12" db="EMBL/GenBank/DDBJ databases">
        <title>Annotation of Streptomyces ghanaensis ATCC 14672.</title>
        <authorList>
            <consortium name="The Broad Institute Genome Sequencing Platform"/>
            <consortium name="Broad Institute Microbial Sequencing Center"/>
            <person name="Fischbach M."/>
            <person name="Ward D."/>
            <person name="Young S."/>
            <person name="Kodira C.D."/>
            <person name="Zeng Q."/>
            <person name="Koehrsen M."/>
            <person name="Godfrey P."/>
            <person name="Alvarado L."/>
            <person name="Berlin A.M."/>
            <person name="Borenstein D."/>
            <person name="Chen Z."/>
            <person name="Engels R."/>
            <person name="Freedman E."/>
            <person name="Gellesch M."/>
            <person name="Goldberg J."/>
            <person name="Griggs A."/>
            <person name="Gujja S."/>
            <person name="Heiman D.I."/>
            <person name="Hepburn T.A."/>
            <person name="Howarth C."/>
            <person name="Jen D."/>
            <person name="Larson L."/>
            <person name="Lewis B."/>
            <person name="Mehta T."/>
            <person name="Park D."/>
            <person name="Pearson M."/>
            <person name="Roberts A."/>
            <person name="Saif S."/>
            <person name="Shea T.D."/>
            <person name="Shenoy N."/>
            <person name="Sisk P."/>
            <person name="Stolte C."/>
            <person name="Sykes S.N."/>
            <person name="Walk T."/>
            <person name="White J."/>
            <person name="Yandava C."/>
            <person name="Straight P."/>
            <person name="Clardy J."/>
            <person name="Hung D."/>
            <person name="Kolter R."/>
            <person name="Mekalanos J."/>
            <person name="Walker S."/>
            <person name="Walsh C.T."/>
            <person name="Wieland B.L.C."/>
            <person name="Ilzarbe M."/>
            <person name="Galagan J."/>
            <person name="Nusbaum C."/>
            <person name="Birren B."/>
        </authorList>
    </citation>
    <scope>NUCLEOTIDE SEQUENCE [LARGE SCALE GENOMIC DNA]</scope>
    <source>
        <strain evidence="3">ATCC 14672 / DSM 40746 / JCM 4963 / KCTC 9882 / NRRL B-12104 / FH 1290</strain>
    </source>
</reference>
<evidence type="ECO:0000313" key="3">
    <source>
        <dbReference type="Proteomes" id="UP000003824"/>
    </source>
</evidence>
<keyword evidence="1" id="KW-1133">Transmembrane helix</keyword>
<protein>
    <submittedName>
        <fullName evidence="2">Predicted protein</fullName>
    </submittedName>
</protein>
<evidence type="ECO:0000313" key="2">
    <source>
        <dbReference type="EMBL" id="EFE70896.2"/>
    </source>
</evidence>
<keyword evidence="1" id="KW-0812">Transmembrane</keyword>
<dbReference type="Proteomes" id="UP000003824">
    <property type="component" value="Unassembled WGS sequence"/>
</dbReference>
<gene>
    <name evidence="2" type="ORF">SSFG_06139</name>
</gene>
<dbReference type="EMBL" id="DS999641">
    <property type="protein sequence ID" value="EFE70896.2"/>
    <property type="molecule type" value="Genomic_DNA"/>
</dbReference>
<dbReference type="AlphaFoldDB" id="D5ZWK5"/>
<dbReference type="eggNOG" id="ENOG502ZHPN">
    <property type="taxonomic scope" value="Bacteria"/>
</dbReference>
<organism evidence="2 3">
    <name type="scientific">Streptomyces viridosporus (strain ATCC 14672 / DSM 40746 / JCM 4963 / KCTC 9882 / NRRL B-12104 / FH 1290)</name>
    <name type="common">Streptomyces ghanaensis</name>
    <dbReference type="NCBI Taxonomy" id="566461"/>
    <lineage>
        <taxon>Bacteria</taxon>
        <taxon>Bacillati</taxon>
        <taxon>Actinomycetota</taxon>
        <taxon>Actinomycetes</taxon>
        <taxon>Kitasatosporales</taxon>
        <taxon>Streptomycetaceae</taxon>
        <taxon>Streptomyces</taxon>
    </lineage>
</organism>
<name>D5ZWK5_STRV1</name>
<keyword evidence="1" id="KW-0472">Membrane</keyword>
<proteinExistence type="predicted"/>
<evidence type="ECO:0000256" key="1">
    <source>
        <dbReference type="SAM" id="Phobius"/>
    </source>
</evidence>
<feature type="transmembrane region" description="Helical" evidence="1">
    <location>
        <begin position="20"/>
        <end position="50"/>
    </location>
</feature>
<accession>D5ZWK5</accession>
<sequence length="68" mass="7282">MAAKEATLMSKNAKIAAGGVAAGLILLIWLPWWAALLVVLGVPAAAYLALDPSQRSRLRRVSRKELGR</sequence>